<dbReference type="EMBL" id="KV919055">
    <property type="protein sequence ID" value="OSX72512.1"/>
    <property type="molecule type" value="Genomic_DNA"/>
</dbReference>
<name>A0A1X6NV96_PORUM</name>
<accession>A0A1X6NV96</accession>
<reference evidence="2 3" key="1">
    <citation type="submission" date="2017-03" db="EMBL/GenBank/DDBJ databases">
        <title>WGS assembly of Porphyra umbilicalis.</title>
        <authorList>
            <person name="Brawley S.H."/>
            <person name="Blouin N.A."/>
            <person name="Ficko-Blean E."/>
            <person name="Wheeler G.L."/>
            <person name="Lohr M."/>
            <person name="Goodson H.V."/>
            <person name="Jenkins J.W."/>
            <person name="Blaby-Haas C.E."/>
            <person name="Helliwell K.E."/>
            <person name="Chan C."/>
            <person name="Marriage T."/>
            <person name="Bhattacharya D."/>
            <person name="Klein A.S."/>
            <person name="Badis Y."/>
            <person name="Brodie J."/>
            <person name="Cao Y."/>
            <person name="Collen J."/>
            <person name="Dittami S.M."/>
            <person name="Gachon C.M."/>
            <person name="Green B.R."/>
            <person name="Karpowicz S."/>
            <person name="Kim J.W."/>
            <person name="Kudahl U."/>
            <person name="Lin S."/>
            <person name="Michel G."/>
            <person name="Mittag M."/>
            <person name="Olson B.J."/>
            <person name="Pangilinan J."/>
            <person name="Peng Y."/>
            <person name="Qiu H."/>
            <person name="Shu S."/>
            <person name="Singer J.T."/>
            <person name="Smith A.G."/>
            <person name="Sprecher B.N."/>
            <person name="Wagner V."/>
            <person name="Wang W."/>
            <person name="Wang Z.-Y."/>
            <person name="Yan J."/>
            <person name="Yarish C."/>
            <person name="Zoeuner-Riek S."/>
            <person name="Zhuang Y."/>
            <person name="Zou Y."/>
            <person name="Lindquist E.A."/>
            <person name="Grimwood J."/>
            <person name="Barry K."/>
            <person name="Rokhsar D.S."/>
            <person name="Schmutz J."/>
            <person name="Stiller J.W."/>
            <person name="Grossman A.R."/>
            <person name="Prochnik S.E."/>
        </authorList>
    </citation>
    <scope>NUCLEOTIDE SEQUENCE [LARGE SCALE GENOMIC DNA]</scope>
    <source>
        <strain evidence="2">4086291</strain>
    </source>
</reference>
<dbReference type="Proteomes" id="UP000218209">
    <property type="component" value="Unassembled WGS sequence"/>
</dbReference>
<dbReference type="AlphaFoldDB" id="A0A1X6NV96"/>
<feature type="compositionally biased region" description="Low complexity" evidence="1">
    <location>
        <begin position="208"/>
        <end position="219"/>
    </location>
</feature>
<protein>
    <submittedName>
        <fullName evidence="2">Uncharacterized protein</fullName>
    </submittedName>
</protein>
<evidence type="ECO:0000313" key="2">
    <source>
        <dbReference type="EMBL" id="OSX72512.1"/>
    </source>
</evidence>
<gene>
    <name evidence="2" type="ORF">BU14_0427s0002</name>
</gene>
<feature type="non-terminal residue" evidence="2">
    <location>
        <position position="1"/>
    </location>
</feature>
<evidence type="ECO:0000256" key="1">
    <source>
        <dbReference type="SAM" id="MobiDB-lite"/>
    </source>
</evidence>
<sequence>STVMRTSDELGSSPLSATVATEAPIVATAADPALLRTAGDRESSTEAAAVVDAPTAGDAVVAPSAAAATVEAATAVDASAPAAAAGAPKVAVGGDPGTWATATAGRTLSADGVIDAPTTKVEVTVDDATAAAAAAGIEEPAEVSGLVPTTAAVAVEPSRAVGEGAVKISDNPFWRAVNADPAVAAAAAAAAAATSGTVPVGSACSAKTGTPPTRTPAPGLGRVLGAAVDGAADVEAVATGGVVGPAANETGTADTGTMATGAPAGALARSGASGAATSAAGAAATGAIKAVRTGEVGPAATEAAATGTGAKAVGPSVGVAVPPRSSEAAAAASVDTGTVGQTCGIGIGISSGADAGSIVARSP</sequence>
<feature type="region of interest" description="Disordered" evidence="1">
    <location>
        <begin position="200"/>
        <end position="219"/>
    </location>
</feature>
<organism evidence="2 3">
    <name type="scientific">Porphyra umbilicalis</name>
    <name type="common">Purple laver</name>
    <name type="synonym">Red alga</name>
    <dbReference type="NCBI Taxonomy" id="2786"/>
    <lineage>
        <taxon>Eukaryota</taxon>
        <taxon>Rhodophyta</taxon>
        <taxon>Bangiophyceae</taxon>
        <taxon>Bangiales</taxon>
        <taxon>Bangiaceae</taxon>
        <taxon>Porphyra</taxon>
    </lineage>
</organism>
<keyword evidence="3" id="KW-1185">Reference proteome</keyword>
<evidence type="ECO:0000313" key="3">
    <source>
        <dbReference type="Proteomes" id="UP000218209"/>
    </source>
</evidence>
<proteinExistence type="predicted"/>